<dbReference type="OrthoDB" id="9801735at2"/>
<dbReference type="Proteomes" id="UP000236732">
    <property type="component" value="Unassembled WGS sequence"/>
</dbReference>
<reference evidence="1 2" key="1">
    <citation type="submission" date="2016-10" db="EMBL/GenBank/DDBJ databases">
        <authorList>
            <person name="de Groot N.N."/>
        </authorList>
    </citation>
    <scope>NUCLEOTIDE SEQUENCE [LARGE SCALE GENOMIC DNA]</scope>
    <source>
        <strain evidence="1 2">CGMCC 4.7037</strain>
    </source>
</reference>
<dbReference type="PANTHER" id="PTHR42993:SF1">
    <property type="entry name" value="MAOC-LIKE DEHYDRATASE DOMAIN-CONTAINING PROTEIN"/>
    <property type="match status" value="1"/>
</dbReference>
<protein>
    <submittedName>
        <fullName evidence="1">Acyl dehydratase</fullName>
    </submittedName>
</protein>
<accession>A0A1H6EUE2</accession>
<dbReference type="SUPFAM" id="SSF54637">
    <property type="entry name" value="Thioesterase/thiol ester dehydrase-isomerase"/>
    <property type="match status" value="1"/>
</dbReference>
<organism evidence="1 2">
    <name type="scientific">Nonomuraea solani</name>
    <dbReference type="NCBI Taxonomy" id="1144553"/>
    <lineage>
        <taxon>Bacteria</taxon>
        <taxon>Bacillati</taxon>
        <taxon>Actinomycetota</taxon>
        <taxon>Actinomycetes</taxon>
        <taxon>Streptosporangiales</taxon>
        <taxon>Streptosporangiaceae</taxon>
        <taxon>Nonomuraea</taxon>
    </lineage>
</organism>
<keyword evidence="2" id="KW-1185">Reference proteome</keyword>
<dbReference type="PANTHER" id="PTHR42993">
    <property type="entry name" value="MAOC-LIKE DEHYDRATASE DOMAIN-CONTAINING PROTEIN"/>
    <property type="match status" value="1"/>
</dbReference>
<gene>
    <name evidence="1" type="ORF">SAMN05444920_118172</name>
</gene>
<dbReference type="AlphaFoldDB" id="A0A1H6EUE2"/>
<dbReference type="EMBL" id="FNVT01000018">
    <property type="protein sequence ID" value="SEH00983.1"/>
    <property type="molecule type" value="Genomic_DNA"/>
</dbReference>
<evidence type="ECO:0000313" key="1">
    <source>
        <dbReference type="EMBL" id="SEH00983.1"/>
    </source>
</evidence>
<evidence type="ECO:0000313" key="2">
    <source>
        <dbReference type="Proteomes" id="UP000236732"/>
    </source>
</evidence>
<sequence length="132" mass="14062">MTARVFTSLAELRTALGEPLGPSDWLVVGQERINAFTTAASGPGYLALSLIPHFGSRLFRLDLGRARVNYGLNEARFPAHVTAGSRVRASATFADLRETAAGAALTTRYTIELDGAREPACVAETITLVLDA</sequence>
<name>A0A1H6EUE2_9ACTN</name>
<dbReference type="InterPro" id="IPR029069">
    <property type="entry name" value="HotDog_dom_sf"/>
</dbReference>
<dbReference type="RefSeq" id="WP_103962101.1">
    <property type="nucleotide sequence ID" value="NZ_FNVT01000018.1"/>
</dbReference>
<dbReference type="Gene3D" id="3.10.129.10">
    <property type="entry name" value="Hotdog Thioesterase"/>
    <property type="match status" value="1"/>
</dbReference>
<proteinExistence type="predicted"/>